<dbReference type="Proteomes" id="UP000306038">
    <property type="component" value="Unassembled WGS sequence"/>
</dbReference>
<name>A0ABY2R717_9FLAO</name>
<proteinExistence type="predicted"/>
<reference evidence="1 2" key="1">
    <citation type="submission" date="2019-01" db="EMBL/GenBank/DDBJ databases">
        <authorList>
            <person name="B I."/>
            <person name="Ch S."/>
            <person name="Ch V.R."/>
        </authorList>
    </citation>
    <scope>NUCLEOTIDE SEQUENCE [LARGE SCALE GENOMIC DNA]</scope>
    <source>
        <strain evidence="1 2">JC507</strain>
    </source>
</reference>
<dbReference type="EMBL" id="SDLV01000021">
    <property type="protein sequence ID" value="THV59378.1"/>
    <property type="molecule type" value="Genomic_DNA"/>
</dbReference>
<keyword evidence="2" id="KW-1185">Reference proteome</keyword>
<sequence length="112" mass="13353">MNTIPNYKKIYTDMILMKYPHKMDQCHAILEKNIINSLDVVLLNNILVGVAHNQIRLNTNLRSYDKDTVLYILEYQIEHNLNNRQLAAQFNLSRNTVTKWKRIFYSLTRNDK</sequence>
<dbReference type="SUPFAM" id="SSF48295">
    <property type="entry name" value="TrpR-like"/>
    <property type="match status" value="1"/>
</dbReference>
<dbReference type="RefSeq" id="WP_136522199.1">
    <property type="nucleotide sequence ID" value="NZ_SDLV01000021.1"/>
</dbReference>
<protein>
    <submittedName>
        <fullName evidence="1">Helix-turn-helix domain-containing protein</fullName>
    </submittedName>
</protein>
<accession>A0ABY2R717</accession>
<organism evidence="1 2">
    <name type="scientific">Chryseobacterium candidae</name>
    <dbReference type="NCBI Taxonomy" id="1978493"/>
    <lineage>
        <taxon>Bacteria</taxon>
        <taxon>Pseudomonadati</taxon>
        <taxon>Bacteroidota</taxon>
        <taxon>Flavobacteriia</taxon>
        <taxon>Flavobacteriales</taxon>
        <taxon>Weeksellaceae</taxon>
        <taxon>Chryseobacterium group</taxon>
        <taxon>Chryseobacterium</taxon>
    </lineage>
</organism>
<dbReference type="InterPro" id="IPR010921">
    <property type="entry name" value="Trp_repressor/repl_initiator"/>
</dbReference>
<gene>
    <name evidence="1" type="ORF">EK417_11145</name>
</gene>
<evidence type="ECO:0000313" key="2">
    <source>
        <dbReference type="Proteomes" id="UP000306038"/>
    </source>
</evidence>
<comment type="caution">
    <text evidence="1">The sequence shown here is derived from an EMBL/GenBank/DDBJ whole genome shotgun (WGS) entry which is preliminary data.</text>
</comment>
<evidence type="ECO:0000313" key="1">
    <source>
        <dbReference type="EMBL" id="THV59378.1"/>
    </source>
</evidence>